<evidence type="ECO:0000313" key="3">
    <source>
        <dbReference type="Proteomes" id="UP001521116"/>
    </source>
</evidence>
<keyword evidence="3" id="KW-1185">Reference proteome</keyword>
<accession>A0ABR3SS39</accession>
<reference evidence="2 3" key="1">
    <citation type="submission" date="2024-02" db="EMBL/GenBank/DDBJ databases">
        <title>De novo assembly and annotation of 12 fungi associated with fruit tree decline syndrome in Ontario, Canada.</title>
        <authorList>
            <person name="Sulman M."/>
            <person name="Ellouze W."/>
            <person name="Ilyukhin E."/>
        </authorList>
    </citation>
    <scope>NUCLEOTIDE SEQUENCE [LARGE SCALE GENOMIC DNA]</scope>
    <source>
        <strain evidence="2 3">M1-105</strain>
    </source>
</reference>
<feature type="chain" id="PRO_5046700828" description="AA1-like domain-containing protein" evidence="1">
    <location>
        <begin position="17"/>
        <end position="162"/>
    </location>
</feature>
<evidence type="ECO:0008006" key="4">
    <source>
        <dbReference type="Google" id="ProtNLM"/>
    </source>
</evidence>
<evidence type="ECO:0000313" key="2">
    <source>
        <dbReference type="EMBL" id="KAL1628120.1"/>
    </source>
</evidence>
<gene>
    <name evidence="2" type="ORF">SLS56_006051</name>
</gene>
<organism evidence="2 3">
    <name type="scientific">Neofusicoccum ribis</name>
    <dbReference type="NCBI Taxonomy" id="45134"/>
    <lineage>
        <taxon>Eukaryota</taxon>
        <taxon>Fungi</taxon>
        <taxon>Dikarya</taxon>
        <taxon>Ascomycota</taxon>
        <taxon>Pezizomycotina</taxon>
        <taxon>Dothideomycetes</taxon>
        <taxon>Dothideomycetes incertae sedis</taxon>
        <taxon>Botryosphaeriales</taxon>
        <taxon>Botryosphaeriaceae</taxon>
        <taxon>Neofusicoccum</taxon>
    </lineage>
</organism>
<protein>
    <recommendedName>
        <fullName evidence="4">AA1-like domain-containing protein</fullName>
    </recommendedName>
</protein>
<evidence type="ECO:0000256" key="1">
    <source>
        <dbReference type="SAM" id="SignalP"/>
    </source>
</evidence>
<dbReference type="EMBL" id="JAJVDC020000065">
    <property type="protein sequence ID" value="KAL1628120.1"/>
    <property type="molecule type" value="Genomic_DNA"/>
</dbReference>
<feature type="signal peptide" evidence="1">
    <location>
        <begin position="1"/>
        <end position="16"/>
    </location>
</feature>
<sequence length="162" mass="17452">MLIRILTLVGAAAALAAPAPQAGTGSESPTLNSTKPFEIERLYMSMDSVWDTSTGTDVKISITDPNSGISTICDTSDVLANTVYSCERDQTTWAFNYDFSNLSVEWAWELGELVPNSETHYIGNGTAAVSWNCASSGSNGQQCFANNFNVPVQKLSAWRVGR</sequence>
<proteinExistence type="predicted"/>
<keyword evidence="1" id="KW-0732">Signal</keyword>
<name>A0ABR3SS39_9PEZI</name>
<dbReference type="Proteomes" id="UP001521116">
    <property type="component" value="Unassembled WGS sequence"/>
</dbReference>
<comment type="caution">
    <text evidence="2">The sequence shown here is derived from an EMBL/GenBank/DDBJ whole genome shotgun (WGS) entry which is preliminary data.</text>
</comment>